<evidence type="ECO:0000256" key="5">
    <source>
        <dbReference type="ARBA" id="ARBA00023146"/>
    </source>
</evidence>
<feature type="region of interest" description="Disordered" evidence="9">
    <location>
        <begin position="1"/>
        <end position="40"/>
    </location>
</feature>
<dbReference type="InterPro" id="IPR018149">
    <property type="entry name" value="Lys-tRNA-synth_II_C"/>
</dbReference>
<dbReference type="InterPro" id="IPR012340">
    <property type="entry name" value="NA-bd_OB-fold"/>
</dbReference>
<evidence type="ECO:0000259" key="10">
    <source>
        <dbReference type="PROSITE" id="PS50862"/>
    </source>
</evidence>
<dbReference type="HAMAP" id="MF_00252">
    <property type="entry name" value="Lys_tRNA_synth_class2"/>
    <property type="match status" value="1"/>
</dbReference>
<accession>A0AAV5B0X5</accession>
<comment type="cofactor">
    <cofactor evidence="7 8">
        <name>Mg(2+)</name>
        <dbReference type="ChEBI" id="CHEBI:18420"/>
    </cofactor>
    <text evidence="7 8">Binds 3 Mg(2+) ions per subunit.</text>
</comment>
<dbReference type="PANTHER" id="PTHR42918:SF15">
    <property type="entry name" value="LYSINE--TRNA LIGASE, CHLOROPLASTIC_MITOCHONDRIAL"/>
    <property type="match status" value="1"/>
</dbReference>
<evidence type="ECO:0000256" key="1">
    <source>
        <dbReference type="ARBA" id="ARBA00022598"/>
    </source>
</evidence>
<keyword evidence="4 7" id="KW-0067">ATP-binding</keyword>
<dbReference type="InterPro" id="IPR044136">
    <property type="entry name" value="Lys-tRNA-ligase_II_N"/>
</dbReference>
<dbReference type="NCBIfam" id="NF001756">
    <property type="entry name" value="PRK00484.1"/>
    <property type="match status" value="1"/>
</dbReference>
<gene>
    <name evidence="7 11" type="primary">lysS</name>
    <name evidence="11" type="ORF">ATOP_04430</name>
</gene>
<dbReference type="CDD" id="cd04322">
    <property type="entry name" value="LysRS_N"/>
    <property type="match status" value="1"/>
</dbReference>
<feature type="compositionally biased region" description="Basic and acidic residues" evidence="9">
    <location>
        <begin position="1"/>
        <end position="18"/>
    </location>
</feature>
<dbReference type="PANTHER" id="PTHR42918">
    <property type="entry name" value="LYSYL-TRNA SYNTHETASE"/>
    <property type="match status" value="1"/>
</dbReference>
<dbReference type="PROSITE" id="PS50862">
    <property type="entry name" value="AA_TRNA_LIGASE_II"/>
    <property type="match status" value="1"/>
</dbReference>
<protein>
    <recommendedName>
        <fullName evidence="7">Lysine--tRNA ligase</fullName>
        <ecNumber evidence="7">6.1.1.6</ecNumber>
    </recommendedName>
    <alternativeName>
        <fullName evidence="7">Lysyl-tRNA synthetase</fullName>
        <shortName evidence="7">LysRS</shortName>
    </alternativeName>
</protein>
<dbReference type="NCBIfam" id="TIGR00499">
    <property type="entry name" value="lysS_bact"/>
    <property type="match status" value="1"/>
</dbReference>
<dbReference type="InterPro" id="IPR006195">
    <property type="entry name" value="aa-tRNA-synth_II"/>
</dbReference>
<sequence>MSQHDDQTTPETTDERTLRRAKRQAMIDAGGNPYPSSFEPDAHAARIEEDYASLEPGQDTEDVVCVAGRVRAIRNQGKVCFVMLQDHTGQIQLFFRVNNLEPAAWDLLGTVDLGDIVGVTGTVLRTRRGQISVAPTSLTMLAKALRPLPEKFHGLSDKETRYRQRYADMIVNPEVLETFKKRSRMIAAIRRYMDGQGYFEVETPILQYTLGGANARPFVTHHNALDMDFYLRIATELHLKRLIVGGMERVYEIGRQFRNEGMDQTHNPEFTTMEAYRAYTDIEGMKELAEGAFKAAADEVCGTHSIVYQGTPVELGGTWRSATMAELVSEAVGEELSIDTPLERLREVNAERGLEWEESWGAGKLLFNLYDELVESTIVDPTFVCDYPVEVSPLAKRKPSDERLTDRFELVICGHEYANAFTELNDPVDQEGRFADQVAAKAAGDEEAMEYDHDYVRALEYGMPPTGGIGIGIDRMAMLLTDQPSIRDVLPFPHMRPEVTA</sequence>
<dbReference type="Gene3D" id="2.40.50.140">
    <property type="entry name" value="Nucleic acid-binding proteins"/>
    <property type="match status" value="1"/>
</dbReference>
<keyword evidence="7 8" id="KW-0460">Magnesium</keyword>
<feature type="binding site" evidence="7">
    <location>
        <position position="416"/>
    </location>
    <ligand>
        <name>Mg(2+)</name>
        <dbReference type="ChEBI" id="CHEBI:18420"/>
        <label>2</label>
    </ligand>
</feature>
<dbReference type="Pfam" id="PF00152">
    <property type="entry name" value="tRNA-synt_2"/>
    <property type="match status" value="1"/>
</dbReference>
<keyword evidence="7" id="KW-0963">Cytoplasm</keyword>
<feature type="binding site" evidence="7">
    <location>
        <position position="409"/>
    </location>
    <ligand>
        <name>Mg(2+)</name>
        <dbReference type="ChEBI" id="CHEBI:18420"/>
        <label>1</label>
    </ligand>
</feature>
<evidence type="ECO:0000256" key="8">
    <source>
        <dbReference type="RuleBase" id="RU000336"/>
    </source>
</evidence>
<keyword evidence="12" id="KW-1185">Reference proteome</keyword>
<keyword evidence="2 7" id="KW-0479">Metal-binding</keyword>
<comment type="caution">
    <text evidence="11">The sequence shown here is derived from an EMBL/GenBank/DDBJ whole genome shotgun (WGS) entry which is preliminary data.</text>
</comment>
<dbReference type="EMBL" id="BQKC01000001">
    <property type="protein sequence ID" value="GJM54788.1"/>
    <property type="molecule type" value="Genomic_DNA"/>
</dbReference>
<dbReference type="GO" id="GO:0004824">
    <property type="term" value="F:lysine-tRNA ligase activity"/>
    <property type="evidence" value="ECO:0007669"/>
    <property type="project" value="UniProtKB-UniRule"/>
</dbReference>
<dbReference type="GO" id="GO:0006430">
    <property type="term" value="P:lysyl-tRNA aminoacylation"/>
    <property type="evidence" value="ECO:0007669"/>
    <property type="project" value="UniProtKB-UniRule"/>
</dbReference>
<dbReference type="Proteomes" id="UP001055025">
    <property type="component" value="Unassembled WGS sequence"/>
</dbReference>
<organism evidence="11 12">
    <name type="scientific">Granulimonas faecalis</name>
    <dbReference type="NCBI Taxonomy" id="2894155"/>
    <lineage>
        <taxon>Bacteria</taxon>
        <taxon>Bacillati</taxon>
        <taxon>Actinomycetota</taxon>
        <taxon>Coriobacteriia</taxon>
        <taxon>Coriobacteriales</taxon>
        <taxon>Kribbibacteriaceae</taxon>
        <taxon>Granulimonas</taxon>
    </lineage>
</organism>
<evidence type="ECO:0000256" key="6">
    <source>
        <dbReference type="ARBA" id="ARBA00048573"/>
    </source>
</evidence>
<evidence type="ECO:0000256" key="4">
    <source>
        <dbReference type="ARBA" id="ARBA00022840"/>
    </source>
</evidence>
<evidence type="ECO:0000256" key="7">
    <source>
        <dbReference type="HAMAP-Rule" id="MF_00252"/>
    </source>
</evidence>
<comment type="catalytic activity">
    <reaction evidence="6 7 8">
        <text>tRNA(Lys) + L-lysine + ATP = L-lysyl-tRNA(Lys) + AMP + diphosphate</text>
        <dbReference type="Rhea" id="RHEA:20792"/>
        <dbReference type="Rhea" id="RHEA-COMP:9696"/>
        <dbReference type="Rhea" id="RHEA-COMP:9697"/>
        <dbReference type="ChEBI" id="CHEBI:30616"/>
        <dbReference type="ChEBI" id="CHEBI:32551"/>
        <dbReference type="ChEBI" id="CHEBI:33019"/>
        <dbReference type="ChEBI" id="CHEBI:78442"/>
        <dbReference type="ChEBI" id="CHEBI:78529"/>
        <dbReference type="ChEBI" id="CHEBI:456215"/>
        <dbReference type="EC" id="6.1.1.6"/>
    </reaction>
</comment>
<comment type="subcellular location">
    <subcellularLocation>
        <location evidence="7">Cytoplasm</location>
    </subcellularLocation>
</comment>
<dbReference type="GO" id="GO:0005524">
    <property type="term" value="F:ATP binding"/>
    <property type="evidence" value="ECO:0007669"/>
    <property type="project" value="UniProtKB-UniRule"/>
</dbReference>
<dbReference type="Pfam" id="PF01336">
    <property type="entry name" value="tRNA_anti-codon"/>
    <property type="match status" value="1"/>
</dbReference>
<dbReference type="GO" id="GO:0000287">
    <property type="term" value="F:magnesium ion binding"/>
    <property type="evidence" value="ECO:0007669"/>
    <property type="project" value="UniProtKB-UniRule"/>
</dbReference>
<dbReference type="Gene3D" id="3.30.930.10">
    <property type="entry name" value="Bira Bifunctional Protein, Domain 2"/>
    <property type="match status" value="1"/>
</dbReference>
<dbReference type="InterPro" id="IPR004364">
    <property type="entry name" value="Aa-tRNA-synt_II"/>
</dbReference>
<comment type="similarity">
    <text evidence="7">Belongs to the class-II aminoacyl-tRNA synthetase family.</text>
</comment>
<dbReference type="InterPro" id="IPR002313">
    <property type="entry name" value="Lys-tRNA-ligase_II"/>
</dbReference>
<keyword evidence="5 7" id="KW-0030">Aminoacyl-tRNA synthetase</keyword>
<proteinExistence type="inferred from homology"/>
<dbReference type="InterPro" id="IPR045864">
    <property type="entry name" value="aa-tRNA-synth_II/BPL/LPL"/>
</dbReference>
<feature type="domain" description="Aminoacyl-transfer RNA synthetases class-II family profile" evidence="10">
    <location>
        <begin position="179"/>
        <end position="491"/>
    </location>
</feature>
<comment type="subunit">
    <text evidence="7">Homodimer.</text>
</comment>
<evidence type="ECO:0000256" key="3">
    <source>
        <dbReference type="ARBA" id="ARBA00022741"/>
    </source>
</evidence>
<dbReference type="SUPFAM" id="SSF50249">
    <property type="entry name" value="Nucleic acid-binding proteins"/>
    <property type="match status" value="1"/>
</dbReference>
<keyword evidence="3 7" id="KW-0547">Nucleotide-binding</keyword>
<dbReference type="RefSeq" id="WP_135978874.1">
    <property type="nucleotide sequence ID" value="NZ_BQKC01000001.1"/>
</dbReference>
<dbReference type="GO" id="GO:0000049">
    <property type="term" value="F:tRNA binding"/>
    <property type="evidence" value="ECO:0007669"/>
    <property type="project" value="TreeGrafter"/>
</dbReference>
<dbReference type="GO" id="GO:0005829">
    <property type="term" value="C:cytosol"/>
    <property type="evidence" value="ECO:0007669"/>
    <property type="project" value="TreeGrafter"/>
</dbReference>
<evidence type="ECO:0000256" key="2">
    <source>
        <dbReference type="ARBA" id="ARBA00022723"/>
    </source>
</evidence>
<reference evidence="11" key="1">
    <citation type="journal article" date="2022" name="Int. J. Syst. Evol. Microbiol.">
        <title>Granulimonas faecalis gen. nov., sp. nov., and Leptogranulimonas caecicola gen. nov., sp. nov., novel lactate-producing Atopobiaceae bacteria isolated from mouse intestines, and an emended description of the family Atopobiaceae.</title>
        <authorList>
            <person name="Morinaga K."/>
            <person name="Kusada H."/>
            <person name="Sakamoto S."/>
            <person name="Murakami T."/>
            <person name="Toyoda A."/>
            <person name="Mori H."/>
            <person name="Meng X.Y."/>
            <person name="Takashino M."/>
            <person name="Murotomi K."/>
            <person name="Tamaki H."/>
        </authorList>
    </citation>
    <scope>NUCLEOTIDE SEQUENCE</scope>
    <source>
        <strain evidence="11">OPF53</strain>
    </source>
</reference>
<dbReference type="InterPro" id="IPR004365">
    <property type="entry name" value="NA-bd_OB_tRNA"/>
</dbReference>
<dbReference type="PRINTS" id="PR00982">
    <property type="entry name" value="TRNASYNTHLYS"/>
</dbReference>
<evidence type="ECO:0000313" key="11">
    <source>
        <dbReference type="EMBL" id="GJM54788.1"/>
    </source>
</evidence>
<evidence type="ECO:0000313" key="12">
    <source>
        <dbReference type="Proteomes" id="UP001055025"/>
    </source>
</evidence>
<dbReference type="SUPFAM" id="SSF55681">
    <property type="entry name" value="Class II aaRS and biotin synthetases"/>
    <property type="match status" value="1"/>
</dbReference>
<dbReference type="EC" id="6.1.1.6" evidence="7"/>
<dbReference type="CDD" id="cd00775">
    <property type="entry name" value="LysRS_core"/>
    <property type="match status" value="1"/>
</dbReference>
<feature type="binding site" evidence="7">
    <location>
        <position position="416"/>
    </location>
    <ligand>
        <name>Mg(2+)</name>
        <dbReference type="ChEBI" id="CHEBI:18420"/>
        <label>1</label>
    </ligand>
</feature>
<evidence type="ECO:0000256" key="9">
    <source>
        <dbReference type="SAM" id="MobiDB-lite"/>
    </source>
</evidence>
<dbReference type="AlphaFoldDB" id="A0AAV5B0X5"/>
<name>A0AAV5B0X5_9ACTN</name>
<keyword evidence="1 7" id="KW-0436">Ligase</keyword>
<keyword evidence="7" id="KW-0648">Protein biosynthesis</keyword>